<feature type="short sequence motif" description="DGA/G" evidence="4">
    <location>
        <begin position="155"/>
        <end position="157"/>
    </location>
</feature>
<keyword evidence="2 4" id="KW-0442">Lipid degradation</keyword>
<dbReference type="EMBL" id="CP080590">
    <property type="protein sequence ID" value="QYO78522.1"/>
    <property type="molecule type" value="Genomic_DNA"/>
</dbReference>
<proteinExistence type="predicted"/>
<reference evidence="6 7" key="1">
    <citation type="submission" date="2021-08" db="EMBL/GenBank/DDBJ databases">
        <title>Devosia salina sp. nov., isolated from the South China Sea sediment.</title>
        <authorList>
            <person name="Zhou Z."/>
        </authorList>
    </citation>
    <scope>NUCLEOTIDE SEQUENCE [LARGE SCALE GENOMIC DNA]</scope>
    <source>
        <strain evidence="6 7">SCS-3</strain>
    </source>
</reference>
<keyword evidence="7" id="KW-1185">Reference proteome</keyword>
<evidence type="ECO:0000259" key="5">
    <source>
        <dbReference type="PROSITE" id="PS51635"/>
    </source>
</evidence>
<dbReference type="PANTHER" id="PTHR14226">
    <property type="entry name" value="NEUROPATHY TARGET ESTERASE/SWISS CHEESE D.MELANOGASTER"/>
    <property type="match status" value="1"/>
</dbReference>
<gene>
    <name evidence="6" type="ORF">K1X15_08270</name>
</gene>
<keyword evidence="1 4" id="KW-0378">Hydrolase</keyword>
<dbReference type="PANTHER" id="PTHR14226:SF76">
    <property type="entry name" value="NTE FAMILY PROTEIN RSSA"/>
    <property type="match status" value="1"/>
</dbReference>
<evidence type="ECO:0000256" key="4">
    <source>
        <dbReference type="PROSITE-ProRule" id="PRU01161"/>
    </source>
</evidence>
<feature type="short sequence motif" description="GXSXG" evidence="4">
    <location>
        <begin position="39"/>
        <end position="43"/>
    </location>
</feature>
<dbReference type="Pfam" id="PF01734">
    <property type="entry name" value="Patatin"/>
    <property type="match status" value="1"/>
</dbReference>
<dbReference type="Gene3D" id="3.40.1090.10">
    <property type="entry name" value="Cytosolic phospholipase A2 catalytic domain"/>
    <property type="match status" value="2"/>
</dbReference>
<organism evidence="6 7">
    <name type="scientific">Devosia salina</name>
    <dbReference type="NCBI Taxonomy" id="2860336"/>
    <lineage>
        <taxon>Bacteria</taxon>
        <taxon>Pseudomonadati</taxon>
        <taxon>Pseudomonadota</taxon>
        <taxon>Alphaproteobacteria</taxon>
        <taxon>Hyphomicrobiales</taxon>
        <taxon>Devosiaceae</taxon>
        <taxon>Devosia</taxon>
    </lineage>
</organism>
<dbReference type="InterPro" id="IPR050301">
    <property type="entry name" value="NTE"/>
</dbReference>
<dbReference type="InterPro" id="IPR002641">
    <property type="entry name" value="PNPLA_dom"/>
</dbReference>
<sequence>MKKTRVGLVLGTGAARGWAHVGVLEGLLAADLVPDIICGTSMGALVGAAFAAGRFEALRDWAMAADRKAVASLVDVSLLSGGLVDGVRIVEWMAGLDLAGPIEDLTIPFAAVATDLETGREVWLRNGPLDQALRASISLPGIFSPVQIDGRWLVDGGLVNPVPVSLCRAMGADFVIAVNLNEDLLGRRLLPQVDPPVPAATVEANGNWIDMIKSMPSNLASQIASIRLFGSAATPGYFDVLGNSLNIMQDQITRSRLAGEPPHVMVLPHVIDIGIMDFHRAREAIAEGRAAVETAIPVIRTKLERQ</sequence>
<keyword evidence="3 4" id="KW-0443">Lipid metabolism</keyword>
<dbReference type="SUPFAM" id="SSF52151">
    <property type="entry name" value="FabD/lysophospholipase-like"/>
    <property type="match status" value="1"/>
</dbReference>
<dbReference type="Proteomes" id="UP000825799">
    <property type="component" value="Chromosome"/>
</dbReference>
<evidence type="ECO:0000256" key="3">
    <source>
        <dbReference type="ARBA" id="ARBA00023098"/>
    </source>
</evidence>
<evidence type="ECO:0000313" key="6">
    <source>
        <dbReference type="EMBL" id="QYO78522.1"/>
    </source>
</evidence>
<evidence type="ECO:0000256" key="2">
    <source>
        <dbReference type="ARBA" id="ARBA00022963"/>
    </source>
</evidence>
<feature type="active site" description="Nucleophile" evidence="4">
    <location>
        <position position="41"/>
    </location>
</feature>
<dbReference type="InterPro" id="IPR016035">
    <property type="entry name" value="Acyl_Trfase/lysoPLipase"/>
</dbReference>
<accession>A0ABX8WIQ1</accession>
<dbReference type="RefSeq" id="WP_220306987.1">
    <property type="nucleotide sequence ID" value="NZ_CP080590.1"/>
</dbReference>
<evidence type="ECO:0000313" key="7">
    <source>
        <dbReference type="Proteomes" id="UP000825799"/>
    </source>
</evidence>
<name>A0ABX8WIQ1_9HYPH</name>
<comment type="caution">
    <text evidence="4">Lacks conserved residue(s) required for the propagation of feature annotation.</text>
</comment>
<protein>
    <submittedName>
        <fullName evidence="6">Patatin-like phospholipase family protein</fullName>
    </submittedName>
</protein>
<dbReference type="PROSITE" id="PS51635">
    <property type="entry name" value="PNPLA"/>
    <property type="match status" value="1"/>
</dbReference>
<feature type="active site" description="Proton acceptor" evidence="4">
    <location>
        <position position="155"/>
    </location>
</feature>
<feature type="domain" description="PNPLA" evidence="5">
    <location>
        <begin position="8"/>
        <end position="168"/>
    </location>
</feature>
<evidence type="ECO:0000256" key="1">
    <source>
        <dbReference type="ARBA" id="ARBA00022801"/>
    </source>
</evidence>